<dbReference type="Gene3D" id="3.20.20.70">
    <property type="entry name" value="Aldolase class I"/>
    <property type="match status" value="1"/>
</dbReference>
<dbReference type="InterPro" id="IPR015813">
    <property type="entry name" value="Pyrv/PenolPyrv_kinase-like_dom"/>
</dbReference>
<dbReference type="InterPro" id="IPR013785">
    <property type="entry name" value="Aldolase_TIM"/>
</dbReference>
<reference evidence="2" key="1">
    <citation type="submission" date="2009-02" db="EMBL/GenBank/DDBJ databases">
        <authorList>
            <person name="Fulton L."/>
            <person name="Clifton S."/>
            <person name="Fulton B."/>
            <person name="Xu J."/>
            <person name="Minx P."/>
            <person name="Pepin K.H."/>
            <person name="Johnson M."/>
            <person name="Bhonagiri V."/>
            <person name="Nash W.E."/>
            <person name="Mardis E.R."/>
            <person name="Wilson R.K."/>
        </authorList>
    </citation>
    <scope>NUCLEOTIDE SEQUENCE [LARGE SCALE GENOMIC DNA]</scope>
    <source>
        <strain evidence="2">DSM 15053</strain>
    </source>
</reference>
<evidence type="ECO:0000313" key="2">
    <source>
        <dbReference type="EMBL" id="EEG75373.1"/>
    </source>
</evidence>
<comment type="caution">
    <text evidence="2">The sequence shown here is derived from an EMBL/GenBank/DDBJ whole genome shotgun (WGS) entry which is preliminary data.</text>
</comment>
<dbReference type="PANTHER" id="PTHR31862:SF1">
    <property type="entry name" value="UPF0261 DOMAIN PROTEIN (AFU_ORTHOLOGUE AFUA_1G10120)"/>
    <property type="match status" value="1"/>
</dbReference>
<dbReference type="SUPFAM" id="SSF51621">
    <property type="entry name" value="Phosphoenolpyruvate/pyruvate domain"/>
    <property type="match status" value="1"/>
</dbReference>
<dbReference type="InterPro" id="IPR009215">
    <property type="entry name" value="TIM-br_IGPS-like"/>
</dbReference>
<dbReference type="EMBL" id="ABYI02000012">
    <property type="protein sequence ID" value="EEG75373.1"/>
    <property type="molecule type" value="Genomic_DNA"/>
</dbReference>
<organism evidence="2 3">
    <name type="scientific">[Clostridium] hylemonae DSM 15053</name>
    <dbReference type="NCBI Taxonomy" id="553973"/>
    <lineage>
        <taxon>Bacteria</taxon>
        <taxon>Bacillati</taxon>
        <taxon>Bacillota</taxon>
        <taxon>Clostridia</taxon>
        <taxon>Lachnospirales</taxon>
        <taxon>Lachnospiraceae</taxon>
    </lineage>
</organism>
<reference evidence="2" key="2">
    <citation type="submission" date="2013-06" db="EMBL/GenBank/DDBJ databases">
        <title>Draft genome sequence of Clostridium hylemonae (DSM 15053).</title>
        <authorList>
            <person name="Sudarsanam P."/>
            <person name="Ley R."/>
            <person name="Guruge J."/>
            <person name="Turnbaugh P.J."/>
            <person name="Mahowald M."/>
            <person name="Liep D."/>
            <person name="Gordon J."/>
        </authorList>
    </citation>
    <scope>NUCLEOTIDE SEQUENCE</scope>
    <source>
        <strain evidence="2">DSM 15053</strain>
    </source>
</reference>
<gene>
    <name evidence="2" type="ORF">CLOHYLEM_04603</name>
</gene>
<dbReference type="AlphaFoldDB" id="C0BXR6"/>
<dbReference type="InterPro" id="IPR051353">
    <property type="entry name" value="Tobamovirus_resist_UPF0261"/>
</dbReference>
<dbReference type="PIRSF" id="PIRSF034452">
    <property type="entry name" value="TIM-br_sig_trnsd"/>
    <property type="match status" value="1"/>
</dbReference>
<dbReference type="GO" id="GO:0003824">
    <property type="term" value="F:catalytic activity"/>
    <property type="evidence" value="ECO:0007669"/>
    <property type="project" value="InterPro"/>
</dbReference>
<dbReference type="STRING" id="553973.CLOHYLEM_04603"/>
<dbReference type="HOGENOM" id="CLU_058589_0_0_9"/>
<evidence type="ECO:0000313" key="3">
    <source>
        <dbReference type="Proteomes" id="UP000004893"/>
    </source>
</evidence>
<evidence type="ECO:0000259" key="1">
    <source>
        <dbReference type="Pfam" id="PF09370"/>
    </source>
</evidence>
<keyword evidence="3" id="KW-1185">Reference proteome</keyword>
<dbReference type="Proteomes" id="UP000004893">
    <property type="component" value="Unassembled WGS sequence"/>
</dbReference>
<protein>
    <submittedName>
        <fullName evidence="2">TIM-barrel signal transduction protein</fullName>
    </submittedName>
</protein>
<accession>C0BXR6</accession>
<dbReference type="eggNOG" id="COG5564">
    <property type="taxonomic scope" value="Bacteria"/>
</dbReference>
<dbReference type="PANTHER" id="PTHR31862">
    <property type="entry name" value="UPF0261 DOMAIN PROTEIN (AFU_ORTHOLOGUE AFUA_1G10120)"/>
    <property type="match status" value="1"/>
</dbReference>
<feature type="domain" description="TIM-barrel" evidence="1">
    <location>
        <begin position="2"/>
        <end position="257"/>
    </location>
</feature>
<dbReference type="Pfam" id="PF09370">
    <property type="entry name" value="PEP_hydrolase"/>
    <property type="match status" value="1"/>
</dbReference>
<name>C0BXR6_9FIRM</name>
<proteinExistence type="predicted"/>
<sequence>MSERIKRHRPVQGVCVSCGLTARAAEKAGADFLVTYAGAMFRREGVPASLCELCYDDCNTVTEELGSHILPRLKDIPLIGGIGCLDPYRDVGQFIDHLIAKGFSGVANLPSIGDWEGDYRTMPEQLHMGYEKEIELIRTCRGRDIFTLANCYTEEQAVKMTEAGADMICIDMGATQGGLLQSSCIVTCTEAAEKISKIADCVHACGESPFILFHGGPFAEPVDMNVCLQGGAVHGVLNGSAAERIPVERAVMDTVAQVGALRL</sequence>